<dbReference type="InterPro" id="IPR011009">
    <property type="entry name" value="Kinase-like_dom_sf"/>
</dbReference>
<dbReference type="PANTHER" id="PTHR47829">
    <property type="entry name" value="HYDROLASE, PUTATIVE (AFU_ORTHOLOGUE AFUA_1G12880)-RELATED"/>
    <property type="match status" value="1"/>
</dbReference>
<dbReference type="InterPro" id="IPR041726">
    <property type="entry name" value="ACAD10_11_N"/>
</dbReference>
<dbReference type="Gene3D" id="3.90.1200.10">
    <property type="match status" value="1"/>
</dbReference>
<evidence type="ECO:0000313" key="3">
    <source>
        <dbReference type="Proteomes" id="UP001139486"/>
    </source>
</evidence>
<protein>
    <submittedName>
        <fullName evidence="2">Phosphotransferase family protein</fullName>
    </submittedName>
</protein>
<proteinExistence type="predicted"/>
<keyword evidence="3" id="KW-1185">Reference proteome</keyword>
<gene>
    <name evidence="2" type="ORF">M9979_05255</name>
</gene>
<evidence type="ECO:0000313" key="2">
    <source>
        <dbReference type="EMBL" id="MCP3734284.1"/>
    </source>
</evidence>
<dbReference type="SUPFAM" id="SSF56112">
    <property type="entry name" value="Protein kinase-like (PK-like)"/>
    <property type="match status" value="1"/>
</dbReference>
<dbReference type="EMBL" id="JAMLDY010000005">
    <property type="protein sequence ID" value="MCP3734284.1"/>
    <property type="molecule type" value="Genomic_DNA"/>
</dbReference>
<dbReference type="PANTHER" id="PTHR47829:SF1">
    <property type="entry name" value="HAD FAMILY PHOSPHATASE"/>
    <property type="match status" value="1"/>
</dbReference>
<dbReference type="InterPro" id="IPR052898">
    <property type="entry name" value="ACAD10-like"/>
</dbReference>
<dbReference type="Gene3D" id="3.30.200.20">
    <property type="entry name" value="Phosphorylase Kinase, domain 1"/>
    <property type="match status" value="1"/>
</dbReference>
<dbReference type="AlphaFoldDB" id="A0A9X2HVD0"/>
<reference evidence="2" key="1">
    <citation type="submission" date="2022-05" db="EMBL/GenBank/DDBJ databases">
        <title>Sphingomonas sp. strain RP10 Genome sequencing and assembly.</title>
        <authorList>
            <person name="Kim I."/>
        </authorList>
    </citation>
    <scope>NUCLEOTIDE SEQUENCE</scope>
    <source>
        <strain evidence="2">RP10</strain>
    </source>
</reference>
<accession>A0A9X2HVD0</accession>
<organism evidence="2 3">
    <name type="scientific">Sphingomonas liriopis</name>
    <dbReference type="NCBI Taxonomy" id="2949094"/>
    <lineage>
        <taxon>Bacteria</taxon>
        <taxon>Pseudomonadati</taxon>
        <taxon>Pseudomonadota</taxon>
        <taxon>Alphaproteobacteria</taxon>
        <taxon>Sphingomonadales</taxon>
        <taxon>Sphingomonadaceae</taxon>
        <taxon>Sphingomonas</taxon>
    </lineage>
</organism>
<name>A0A9X2HVD0_9SPHN</name>
<dbReference type="Proteomes" id="UP001139486">
    <property type="component" value="Unassembled WGS sequence"/>
</dbReference>
<sequence>MQAALEKYLEAALPGAAAMLAIESIPGGQSNPTFFLTYGDRRLVLRKQPPNALPSAHAIDREYRVMAALADSEVPVPEMVLYCDDPAVIGTPFYLMERIDGRVFNDPALPGVSAADRRAMYLAMADTLAALHAVDWRARGLADFGRSGNFFERQVGRWTRQWQLADGAASADIDHLIDWLPRHIPASDITTIAHGDFRIGNLIYHPREPRVVGVLDWELSTLGHPAADVAYSALGWHLNAADYMGIADLDHAALGIPTEREYLDRYRAAASQAFAVEPFHTAFSLFRLAVIFEGIAARARQGTASADNAADVGRLAGRFARLAVEQIA</sequence>
<dbReference type="Pfam" id="PF01636">
    <property type="entry name" value="APH"/>
    <property type="match status" value="1"/>
</dbReference>
<dbReference type="CDD" id="cd05154">
    <property type="entry name" value="ACAD10_11_N-like"/>
    <property type="match status" value="1"/>
</dbReference>
<feature type="domain" description="Aminoglycoside phosphotransferase" evidence="1">
    <location>
        <begin position="22"/>
        <end position="237"/>
    </location>
</feature>
<dbReference type="RefSeq" id="WP_254288292.1">
    <property type="nucleotide sequence ID" value="NZ_JAMLDY010000005.1"/>
</dbReference>
<dbReference type="InterPro" id="IPR002575">
    <property type="entry name" value="Aminoglycoside_PTrfase"/>
</dbReference>
<comment type="caution">
    <text evidence="2">The sequence shown here is derived from an EMBL/GenBank/DDBJ whole genome shotgun (WGS) entry which is preliminary data.</text>
</comment>
<evidence type="ECO:0000259" key="1">
    <source>
        <dbReference type="Pfam" id="PF01636"/>
    </source>
</evidence>